<evidence type="ECO:0000313" key="3">
    <source>
        <dbReference type="EMBL" id="ORX19037.1"/>
    </source>
</evidence>
<name>A0A1X2FKX4_MYCSZ</name>
<dbReference type="PANTHER" id="PTHR43680:SF2">
    <property type="entry name" value="NITRATE REDUCTASE MOLYBDENUM COFACTOR ASSEMBLY CHAPERONE NARJ"/>
    <property type="match status" value="1"/>
</dbReference>
<dbReference type="EMBL" id="LQPW01000005">
    <property type="protein sequence ID" value="ORX19037.1"/>
    <property type="molecule type" value="Genomic_DNA"/>
</dbReference>
<evidence type="ECO:0000313" key="4">
    <source>
        <dbReference type="Proteomes" id="UP000193317"/>
    </source>
</evidence>
<dbReference type="GO" id="GO:0016530">
    <property type="term" value="F:metallochaperone activity"/>
    <property type="evidence" value="ECO:0007669"/>
    <property type="project" value="TreeGrafter"/>
</dbReference>
<proteinExistence type="predicted"/>
<evidence type="ECO:0000256" key="1">
    <source>
        <dbReference type="ARBA" id="ARBA00023063"/>
    </source>
</evidence>
<dbReference type="AlphaFoldDB" id="A0A1X2FKX4"/>
<evidence type="ECO:0000256" key="2">
    <source>
        <dbReference type="SAM" id="MobiDB-lite"/>
    </source>
</evidence>
<gene>
    <name evidence="3" type="ORF">AWC27_16415</name>
</gene>
<dbReference type="GO" id="GO:0051082">
    <property type="term" value="F:unfolded protein binding"/>
    <property type="evidence" value="ECO:0007669"/>
    <property type="project" value="InterPro"/>
</dbReference>
<organism evidence="3 4">
    <name type="scientific">Mycobacterium szulgai</name>
    <dbReference type="NCBI Taxonomy" id="1787"/>
    <lineage>
        <taxon>Bacteria</taxon>
        <taxon>Bacillati</taxon>
        <taxon>Actinomycetota</taxon>
        <taxon>Actinomycetes</taxon>
        <taxon>Mycobacteriales</taxon>
        <taxon>Mycobacteriaceae</taxon>
        <taxon>Mycobacterium</taxon>
    </lineage>
</organism>
<dbReference type="Pfam" id="PF02613">
    <property type="entry name" value="Nitrate_red_del"/>
    <property type="match status" value="1"/>
</dbReference>
<dbReference type="InterPro" id="IPR020945">
    <property type="entry name" value="DMSO/NO3_reduct_chaperone"/>
</dbReference>
<dbReference type="RefSeq" id="WP_085668540.1">
    <property type="nucleotide sequence ID" value="NZ_JACKRU010000766.1"/>
</dbReference>
<dbReference type="GO" id="GO:0042128">
    <property type="term" value="P:nitrate assimilation"/>
    <property type="evidence" value="ECO:0007669"/>
    <property type="project" value="UniProtKB-KW"/>
</dbReference>
<dbReference type="InterPro" id="IPR003765">
    <property type="entry name" value="NO3_reductase_chaperone_NarJ"/>
</dbReference>
<comment type="caution">
    <text evidence="3">The sequence shown here is derived from an EMBL/GenBank/DDBJ whole genome shotgun (WGS) entry which is preliminary data.</text>
</comment>
<dbReference type="InterPro" id="IPR036411">
    <property type="entry name" value="TorD-like_sf"/>
</dbReference>
<keyword evidence="1" id="KW-0534">Nitrate assimilation</keyword>
<accession>A0A1X2FKX4</accession>
<dbReference type="OrthoDB" id="4307003at2"/>
<dbReference type="GO" id="GO:0051131">
    <property type="term" value="P:chaperone-mediated protein complex assembly"/>
    <property type="evidence" value="ECO:0007669"/>
    <property type="project" value="InterPro"/>
</dbReference>
<keyword evidence="4" id="KW-1185">Reference proteome</keyword>
<dbReference type="NCBIfam" id="TIGR00684">
    <property type="entry name" value="narJ"/>
    <property type="match status" value="1"/>
</dbReference>
<protein>
    <submittedName>
        <fullName evidence="3">Nitrate reductase</fullName>
    </submittedName>
</protein>
<feature type="region of interest" description="Disordered" evidence="2">
    <location>
        <begin position="205"/>
        <end position="228"/>
    </location>
</feature>
<sequence>MNTLARNRNRNRKRSIDTIGPAERDQRLVWRIAALLLDYPAAQTLAMVGQLIAAATELPVSVGAPLLGFLDEIRSADPLQLAARYVETFDMRRRATLHLTYYAYGDTRKRGMALLRFKHAYRQAGIQLGDGELPDYLPLVLEFAATIDYSQGRRLLGEHVPVLELLRLSLVDSGSCYADVLAVVLSTLPPISTADRRRIAELAAQGPPDEDVGLEPFAMDPLTAGGRR</sequence>
<dbReference type="PANTHER" id="PTHR43680">
    <property type="entry name" value="NITRATE REDUCTASE MOLYBDENUM COFACTOR ASSEMBLY CHAPERONE"/>
    <property type="match status" value="1"/>
</dbReference>
<dbReference type="SUPFAM" id="SSF89155">
    <property type="entry name" value="TorD-like"/>
    <property type="match status" value="1"/>
</dbReference>
<reference evidence="3 4" key="1">
    <citation type="submission" date="2016-01" db="EMBL/GenBank/DDBJ databases">
        <title>The new phylogeny of the genus Mycobacterium.</title>
        <authorList>
            <person name="Tarcisio F."/>
            <person name="Conor M."/>
            <person name="Antonella G."/>
            <person name="Elisabetta G."/>
            <person name="Giulia F.S."/>
            <person name="Sara T."/>
            <person name="Anna F."/>
            <person name="Clotilde B."/>
            <person name="Roberto B."/>
            <person name="Veronica D.S."/>
            <person name="Fabio R."/>
            <person name="Monica P."/>
            <person name="Olivier J."/>
            <person name="Enrico T."/>
            <person name="Nicola S."/>
        </authorList>
    </citation>
    <scope>NUCLEOTIDE SEQUENCE [LARGE SCALE GENOMIC DNA]</scope>
    <source>
        <strain evidence="3 4">DSM 44166</strain>
    </source>
</reference>
<dbReference type="Proteomes" id="UP000193317">
    <property type="component" value="Unassembled WGS sequence"/>
</dbReference>
<dbReference type="Gene3D" id="1.10.3480.10">
    <property type="entry name" value="TorD-like"/>
    <property type="match status" value="1"/>
</dbReference>